<dbReference type="InterPro" id="IPR016166">
    <property type="entry name" value="FAD-bd_PCMH"/>
</dbReference>
<name>A0A9W8RW62_9HYPO</name>
<evidence type="ECO:0000256" key="2">
    <source>
        <dbReference type="ARBA" id="ARBA00022630"/>
    </source>
</evidence>
<feature type="domain" description="FAD-binding PCMH-type" evidence="5">
    <location>
        <begin position="1"/>
        <end position="138"/>
    </location>
</feature>
<dbReference type="GO" id="GO:0071949">
    <property type="term" value="F:FAD binding"/>
    <property type="evidence" value="ECO:0007669"/>
    <property type="project" value="InterPro"/>
</dbReference>
<dbReference type="InterPro" id="IPR016169">
    <property type="entry name" value="FAD-bd_PCMH_sub2"/>
</dbReference>
<keyword evidence="7" id="KW-1185">Reference proteome</keyword>
<evidence type="ECO:0000313" key="7">
    <source>
        <dbReference type="Proteomes" id="UP001152049"/>
    </source>
</evidence>
<dbReference type="Gene3D" id="3.30.465.10">
    <property type="match status" value="1"/>
</dbReference>
<sequence length="377" mass="40710">MEDFDQVHIVNVPEGDKKSAGLVVAEAGCRIGDIIQKTKSMGLTVPLGARPSVGTGLWLQGGIGHLARMYGLRCDASVGAVMVSVESGQVLYVGCVPGQCQPPDAIRPKDETDLMWALQGAGTNFGIVISVTFQVYPAQTFTVRDWSVPLDDYDHARLMLKNFDRRVASKILETGLQTRICTLPSTPSAVETILGPEKSRKTVDGVGLFDTEMYIPGMHGGHGGGKTSAFKRCVFLEGIGKNTIIGILMAAIDSRPSHLCYFHLLQGGGAVGDVAEDAAAFGCRKWDFACVVTGVWPRDQNDTQLANDTVTWVYKITVELLPMSLGVYSADLGPDPRDAVLTIKAFGPNRQRLASLKRRFDPQNVLAYACPLLTPRL</sequence>
<dbReference type="PANTHER" id="PTHR42973">
    <property type="entry name" value="BINDING OXIDOREDUCTASE, PUTATIVE (AFU_ORTHOLOGUE AFUA_1G17690)-RELATED"/>
    <property type="match status" value="1"/>
</dbReference>
<protein>
    <recommendedName>
        <fullName evidence="5">FAD-binding PCMH-type domain-containing protein</fullName>
    </recommendedName>
</protein>
<evidence type="ECO:0000256" key="4">
    <source>
        <dbReference type="ARBA" id="ARBA00023002"/>
    </source>
</evidence>
<keyword evidence="2" id="KW-0285">Flavoprotein</keyword>
<dbReference type="InterPro" id="IPR050416">
    <property type="entry name" value="FAD-linked_Oxidoreductase"/>
</dbReference>
<comment type="caution">
    <text evidence="6">The sequence shown here is derived from an EMBL/GenBank/DDBJ whole genome shotgun (WGS) entry which is preliminary data.</text>
</comment>
<dbReference type="InterPro" id="IPR036318">
    <property type="entry name" value="FAD-bd_PCMH-like_sf"/>
</dbReference>
<dbReference type="PANTHER" id="PTHR42973:SF25">
    <property type="entry name" value="PHOSPHOMEVALONATE KINASE"/>
    <property type="match status" value="1"/>
</dbReference>
<dbReference type="SUPFAM" id="SSF56176">
    <property type="entry name" value="FAD-binding/transporter-associated domain-like"/>
    <property type="match status" value="1"/>
</dbReference>
<evidence type="ECO:0000256" key="1">
    <source>
        <dbReference type="ARBA" id="ARBA00005466"/>
    </source>
</evidence>
<dbReference type="OrthoDB" id="363185at2759"/>
<dbReference type="Gene3D" id="3.40.462.20">
    <property type="match status" value="1"/>
</dbReference>
<organism evidence="6 7">
    <name type="scientific">Fusarium torreyae</name>
    <dbReference type="NCBI Taxonomy" id="1237075"/>
    <lineage>
        <taxon>Eukaryota</taxon>
        <taxon>Fungi</taxon>
        <taxon>Dikarya</taxon>
        <taxon>Ascomycota</taxon>
        <taxon>Pezizomycotina</taxon>
        <taxon>Sordariomycetes</taxon>
        <taxon>Hypocreomycetidae</taxon>
        <taxon>Hypocreales</taxon>
        <taxon>Nectriaceae</taxon>
        <taxon>Fusarium</taxon>
    </lineage>
</organism>
<dbReference type="Proteomes" id="UP001152049">
    <property type="component" value="Unassembled WGS sequence"/>
</dbReference>
<comment type="similarity">
    <text evidence="1">Belongs to the oxygen-dependent FAD-linked oxidoreductase family.</text>
</comment>
<dbReference type="GO" id="GO:0016491">
    <property type="term" value="F:oxidoreductase activity"/>
    <property type="evidence" value="ECO:0007669"/>
    <property type="project" value="UniProtKB-KW"/>
</dbReference>
<reference evidence="6" key="1">
    <citation type="submission" date="2022-09" db="EMBL/GenBank/DDBJ databases">
        <title>Fusarium specimens isolated from Avocado Roots.</title>
        <authorList>
            <person name="Stajich J."/>
            <person name="Roper C."/>
            <person name="Heimlech-Rivalta G."/>
        </authorList>
    </citation>
    <scope>NUCLEOTIDE SEQUENCE</scope>
    <source>
        <strain evidence="6">CF00136</strain>
    </source>
</reference>
<dbReference type="PROSITE" id="PS51387">
    <property type="entry name" value="FAD_PCMH"/>
    <property type="match status" value="1"/>
</dbReference>
<accession>A0A9W8RW62</accession>
<dbReference type="EMBL" id="JAOQAZ010000016">
    <property type="protein sequence ID" value="KAJ4258207.1"/>
    <property type="molecule type" value="Genomic_DNA"/>
</dbReference>
<dbReference type="AlphaFoldDB" id="A0A9W8RW62"/>
<gene>
    <name evidence="6" type="ORF">NW762_008354</name>
</gene>
<evidence type="ECO:0000256" key="3">
    <source>
        <dbReference type="ARBA" id="ARBA00022827"/>
    </source>
</evidence>
<proteinExistence type="inferred from homology"/>
<evidence type="ECO:0000313" key="6">
    <source>
        <dbReference type="EMBL" id="KAJ4258207.1"/>
    </source>
</evidence>
<evidence type="ECO:0000259" key="5">
    <source>
        <dbReference type="PROSITE" id="PS51387"/>
    </source>
</evidence>
<keyword evidence="3" id="KW-0274">FAD</keyword>
<keyword evidence="4" id="KW-0560">Oxidoreductase</keyword>